<evidence type="ECO:0000256" key="5">
    <source>
        <dbReference type="ARBA" id="ARBA00022989"/>
    </source>
</evidence>
<evidence type="ECO:0000256" key="3">
    <source>
        <dbReference type="ARBA" id="ARBA00022475"/>
    </source>
</evidence>
<evidence type="ECO:0000256" key="7">
    <source>
        <dbReference type="ARBA" id="ARBA00023136"/>
    </source>
</evidence>
<feature type="transmembrane region" description="Helical" evidence="10">
    <location>
        <begin position="263"/>
        <end position="283"/>
    </location>
</feature>
<proteinExistence type="inferred from homology"/>
<keyword evidence="7 10" id="KW-0472">Membrane</keyword>
<keyword evidence="9" id="KW-0807">Transducer</keyword>
<keyword evidence="4 10" id="KW-0812">Transmembrane</keyword>
<evidence type="ECO:0000256" key="8">
    <source>
        <dbReference type="ARBA" id="ARBA00023170"/>
    </source>
</evidence>
<dbReference type="AlphaFoldDB" id="A0AAE1FA96"/>
<gene>
    <name evidence="12" type="ORF">Pcinc_024612</name>
</gene>
<feature type="domain" description="G-protein coupled receptors family 1 profile" evidence="11">
    <location>
        <begin position="137"/>
        <end position="320"/>
    </location>
</feature>
<dbReference type="PROSITE" id="PS50262">
    <property type="entry name" value="G_PROTEIN_RECEP_F1_2"/>
    <property type="match status" value="1"/>
</dbReference>
<accession>A0AAE1FA96</accession>
<dbReference type="CDD" id="cd00637">
    <property type="entry name" value="7tm_classA_rhodopsin-like"/>
    <property type="match status" value="1"/>
</dbReference>
<evidence type="ECO:0000256" key="4">
    <source>
        <dbReference type="ARBA" id="ARBA00022692"/>
    </source>
</evidence>
<evidence type="ECO:0000259" key="11">
    <source>
        <dbReference type="PROSITE" id="PS50262"/>
    </source>
</evidence>
<feature type="transmembrane region" description="Helical" evidence="10">
    <location>
        <begin position="206"/>
        <end position="228"/>
    </location>
</feature>
<evidence type="ECO:0000256" key="2">
    <source>
        <dbReference type="ARBA" id="ARBA00010663"/>
    </source>
</evidence>
<dbReference type="InterPro" id="IPR050569">
    <property type="entry name" value="TAAR"/>
</dbReference>
<dbReference type="GO" id="GO:0004930">
    <property type="term" value="F:G protein-coupled receptor activity"/>
    <property type="evidence" value="ECO:0007669"/>
    <property type="project" value="UniProtKB-KW"/>
</dbReference>
<protein>
    <recommendedName>
        <fullName evidence="11">G-protein coupled receptors family 1 profile domain-containing protein</fullName>
    </recommendedName>
</protein>
<keyword evidence="13" id="KW-1185">Reference proteome</keyword>
<feature type="transmembrane region" description="Helical" evidence="10">
    <location>
        <begin position="54"/>
        <end position="76"/>
    </location>
</feature>
<reference evidence="12" key="1">
    <citation type="submission" date="2023-10" db="EMBL/GenBank/DDBJ databases">
        <title>Genome assemblies of two species of porcelain crab, Petrolisthes cinctipes and Petrolisthes manimaculis (Anomura: Porcellanidae).</title>
        <authorList>
            <person name="Angst P."/>
        </authorList>
    </citation>
    <scope>NUCLEOTIDE SEQUENCE</scope>
    <source>
        <strain evidence="12">PB745_01</strain>
        <tissue evidence="12">Gill</tissue>
    </source>
</reference>
<organism evidence="12 13">
    <name type="scientific">Petrolisthes cinctipes</name>
    <name type="common">Flat porcelain crab</name>
    <dbReference type="NCBI Taxonomy" id="88211"/>
    <lineage>
        <taxon>Eukaryota</taxon>
        <taxon>Metazoa</taxon>
        <taxon>Ecdysozoa</taxon>
        <taxon>Arthropoda</taxon>
        <taxon>Crustacea</taxon>
        <taxon>Multicrustacea</taxon>
        <taxon>Malacostraca</taxon>
        <taxon>Eumalacostraca</taxon>
        <taxon>Eucarida</taxon>
        <taxon>Decapoda</taxon>
        <taxon>Pleocyemata</taxon>
        <taxon>Anomura</taxon>
        <taxon>Galatheoidea</taxon>
        <taxon>Porcellanidae</taxon>
        <taxon>Petrolisthes</taxon>
    </lineage>
</organism>
<keyword evidence="8" id="KW-0675">Receptor</keyword>
<dbReference type="Proteomes" id="UP001286313">
    <property type="component" value="Unassembled WGS sequence"/>
</dbReference>
<feature type="transmembrane region" description="Helical" evidence="10">
    <location>
        <begin position="133"/>
        <end position="152"/>
    </location>
</feature>
<evidence type="ECO:0000256" key="6">
    <source>
        <dbReference type="ARBA" id="ARBA00023040"/>
    </source>
</evidence>
<dbReference type="GO" id="GO:0005886">
    <property type="term" value="C:plasma membrane"/>
    <property type="evidence" value="ECO:0007669"/>
    <property type="project" value="UniProtKB-SubCell"/>
</dbReference>
<keyword evidence="5 10" id="KW-1133">Transmembrane helix</keyword>
<feature type="transmembrane region" description="Helical" evidence="10">
    <location>
        <begin position="303"/>
        <end position="330"/>
    </location>
</feature>
<feature type="transmembrane region" description="Helical" evidence="10">
    <location>
        <begin position="88"/>
        <end position="113"/>
    </location>
</feature>
<dbReference type="Pfam" id="PF00001">
    <property type="entry name" value="7tm_1"/>
    <property type="match status" value="1"/>
</dbReference>
<dbReference type="EMBL" id="JAWQEG010002713">
    <property type="protein sequence ID" value="KAK3870133.1"/>
    <property type="molecule type" value="Genomic_DNA"/>
</dbReference>
<evidence type="ECO:0000313" key="13">
    <source>
        <dbReference type="Proteomes" id="UP001286313"/>
    </source>
</evidence>
<dbReference type="Gene3D" id="1.20.1070.10">
    <property type="entry name" value="Rhodopsin 7-helix transmembrane proteins"/>
    <property type="match status" value="1"/>
</dbReference>
<name>A0AAE1FA96_PETCI</name>
<evidence type="ECO:0000256" key="9">
    <source>
        <dbReference type="ARBA" id="ARBA00023224"/>
    </source>
</evidence>
<evidence type="ECO:0000256" key="1">
    <source>
        <dbReference type="ARBA" id="ARBA00004651"/>
    </source>
</evidence>
<dbReference type="PANTHER" id="PTHR24249">
    <property type="entry name" value="HISTAMINE RECEPTOR-RELATED G-PROTEIN COUPLED RECEPTOR"/>
    <property type="match status" value="1"/>
</dbReference>
<comment type="subcellular location">
    <subcellularLocation>
        <location evidence="1">Cell membrane</location>
        <topology evidence="1">Multi-pass membrane protein</topology>
    </subcellularLocation>
</comment>
<keyword evidence="3" id="KW-1003">Cell membrane</keyword>
<evidence type="ECO:0000256" key="10">
    <source>
        <dbReference type="SAM" id="Phobius"/>
    </source>
</evidence>
<keyword evidence="6" id="KW-0297">G-protein coupled receptor</keyword>
<dbReference type="SUPFAM" id="SSF81321">
    <property type="entry name" value="Family A G protein-coupled receptor-like"/>
    <property type="match status" value="1"/>
</dbReference>
<sequence>MLTTVGGMEDNEDYDYDYDDNHSFSTNNTTMTTTTNTTTNTTTSTRPREINPKLLIYMTFSVLTLAECILAGYLTLLSRALRERLSTWFSSCLILSIGILSSLSLSFALVLLSASDFTYVSRGGCWVRVVQRYLSSVSCFLLVCLSLDRYLYICWPLRYYTLLTVARCRNLCIACWVLPVALLLVPCLASKKVLCQTGHTDYTFLISYSVVYTLGALATLCFYLLVALEFRCSRVRGRPGNEETTAPTPECVRQKTARSALRVLMLYTILSLPHTLLPLLVLMETPLVPWWVKDVGHLVYRLHLLLFLPMYAFTSDAFLACLNAWVRFLLRKVTCWGIKRTARRGEVCQTQEFSFTQCSAAPSPVSVANQNETNGITKCMAKGITKYLRASPET</sequence>
<dbReference type="InterPro" id="IPR000276">
    <property type="entry name" value="GPCR_Rhodpsn"/>
</dbReference>
<dbReference type="InterPro" id="IPR017452">
    <property type="entry name" value="GPCR_Rhodpsn_7TM"/>
</dbReference>
<evidence type="ECO:0000313" key="12">
    <source>
        <dbReference type="EMBL" id="KAK3870133.1"/>
    </source>
</evidence>
<dbReference type="PROSITE" id="PS00237">
    <property type="entry name" value="G_PROTEIN_RECEP_F1_1"/>
    <property type="match status" value="1"/>
</dbReference>
<feature type="transmembrane region" description="Helical" evidence="10">
    <location>
        <begin position="173"/>
        <end position="194"/>
    </location>
</feature>
<comment type="similarity">
    <text evidence="2">Belongs to the G-protein coupled receptor 1 family.</text>
</comment>
<comment type="caution">
    <text evidence="12">The sequence shown here is derived from an EMBL/GenBank/DDBJ whole genome shotgun (WGS) entry which is preliminary data.</text>
</comment>